<dbReference type="AlphaFoldDB" id="A0A383AFI1"/>
<protein>
    <submittedName>
        <fullName evidence="1">Uncharacterized protein</fullName>
    </submittedName>
</protein>
<name>A0A383AFI1_9ZZZZ</name>
<proteinExistence type="predicted"/>
<sequence>MSVEWRETMNLFFKLHFDKTSITN</sequence>
<dbReference type="EMBL" id="UINC01191672">
    <property type="protein sequence ID" value="SVE06424.1"/>
    <property type="molecule type" value="Genomic_DNA"/>
</dbReference>
<evidence type="ECO:0000313" key="1">
    <source>
        <dbReference type="EMBL" id="SVE06424.1"/>
    </source>
</evidence>
<organism evidence="1">
    <name type="scientific">marine metagenome</name>
    <dbReference type="NCBI Taxonomy" id="408172"/>
    <lineage>
        <taxon>unclassified sequences</taxon>
        <taxon>metagenomes</taxon>
        <taxon>ecological metagenomes</taxon>
    </lineage>
</organism>
<gene>
    <name evidence="1" type="ORF">METZ01_LOCUS459278</name>
</gene>
<reference evidence="1" key="1">
    <citation type="submission" date="2018-05" db="EMBL/GenBank/DDBJ databases">
        <authorList>
            <person name="Lanie J.A."/>
            <person name="Ng W.-L."/>
            <person name="Kazmierczak K.M."/>
            <person name="Andrzejewski T.M."/>
            <person name="Davidsen T.M."/>
            <person name="Wayne K.J."/>
            <person name="Tettelin H."/>
            <person name="Glass J.I."/>
            <person name="Rusch D."/>
            <person name="Podicherti R."/>
            <person name="Tsui H.-C.T."/>
            <person name="Winkler M.E."/>
        </authorList>
    </citation>
    <scope>NUCLEOTIDE SEQUENCE</scope>
</reference>
<accession>A0A383AFI1</accession>